<dbReference type="InterPro" id="IPR036150">
    <property type="entry name" value="Cyt_b/b6_C_sf"/>
</dbReference>
<feature type="transmembrane region" description="Helical" evidence="17">
    <location>
        <begin position="336"/>
        <end position="357"/>
    </location>
</feature>
<dbReference type="GO" id="GO:0046872">
    <property type="term" value="F:metal ion binding"/>
    <property type="evidence" value="ECO:0007669"/>
    <property type="project" value="UniProtKB-KW"/>
</dbReference>
<evidence type="ECO:0000256" key="1">
    <source>
        <dbReference type="ARBA" id="ARBA00002444"/>
    </source>
</evidence>
<dbReference type="STRING" id="538381.GCA_001696535_01542"/>
<dbReference type="InterPro" id="IPR030689">
    <property type="entry name" value="Cytochrome_b"/>
</dbReference>
<keyword evidence="5 16" id="KW-0813">Transport</keyword>
<evidence type="ECO:0000256" key="11">
    <source>
        <dbReference type="ARBA" id="ARBA00022989"/>
    </source>
</evidence>
<evidence type="ECO:0000256" key="16">
    <source>
        <dbReference type="RuleBase" id="RU003385"/>
    </source>
</evidence>
<evidence type="ECO:0000313" key="21">
    <source>
        <dbReference type="Proteomes" id="UP000219331"/>
    </source>
</evidence>
<protein>
    <recommendedName>
        <fullName evidence="4 16">Cytochrome b</fullName>
    </recommendedName>
</protein>
<feature type="binding site" description="axial binding residue" evidence="15">
    <location>
        <position position="96"/>
    </location>
    <ligand>
        <name>heme b</name>
        <dbReference type="ChEBI" id="CHEBI:60344"/>
        <label>b562</label>
    </ligand>
    <ligandPart>
        <name>Fe</name>
        <dbReference type="ChEBI" id="CHEBI:18248"/>
    </ligandPart>
</feature>
<comment type="subcellular location">
    <subcellularLocation>
        <location evidence="2">Membrane</location>
        <topology evidence="2">Multi-pass membrane protein</topology>
    </subcellularLocation>
</comment>
<keyword evidence="8 16" id="KW-0812">Transmembrane</keyword>
<dbReference type="Pfam" id="PF00032">
    <property type="entry name" value="Cytochrom_B_C"/>
    <property type="match status" value="1"/>
</dbReference>
<evidence type="ECO:0000256" key="6">
    <source>
        <dbReference type="ARBA" id="ARBA00022617"/>
    </source>
</evidence>
<proteinExistence type="inferred from homology"/>
<evidence type="ECO:0000256" key="7">
    <source>
        <dbReference type="ARBA" id="ARBA00022660"/>
    </source>
</evidence>
<feature type="domain" description="Cytochrome b/b6 N-terminal region profile" evidence="18">
    <location>
        <begin position="13"/>
        <end position="224"/>
    </location>
</feature>
<dbReference type="GO" id="GO:0016491">
    <property type="term" value="F:oxidoreductase activity"/>
    <property type="evidence" value="ECO:0007669"/>
    <property type="project" value="InterPro"/>
</dbReference>
<dbReference type="InterPro" id="IPR016174">
    <property type="entry name" value="Di-haem_cyt_TM"/>
</dbReference>
<evidence type="ECO:0000256" key="15">
    <source>
        <dbReference type="PIRSR" id="PIRSR038885-2"/>
    </source>
</evidence>
<dbReference type="EMBL" id="OBML01000001">
    <property type="protein sequence ID" value="SOB90262.1"/>
    <property type="molecule type" value="Genomic_DNA"/>
</dbReference>
<feature type="binding site" evidence="14">
    <location>
        <position position="216"/>
    </location>
    <ligand>
        <name>a ubiquinone</name>
        <dbReference type="ChEBI" id="CHEBI:16389"/>
    </ligand>
</feature>
<dbReference type="OrthoDB" id="9804503at2"/>
<comment type="cofactor">
    <cofactor evidence="15">
        <name>heme</name>
        <dbReference type="ChEBI" id="CHEBI:30413"/>
    </cofactor>
    <text evidence="15">Binds 2 heme groups non-covalently.</text>
</comment>
<feature type="binding site" description="axial binding residue" evidence="15">
    <location>
        <position position="211"/>
    </location>
    <ligand>
        <name>heme b</name>
        <dbReference type="ChEBI" id="CHEBI:60344"/>
        <label>b566</label>
    </ligand>
    <ligandPart>
        <name>Fe</name>
        <dbReference type="ChEBI" id="CHEBI:18248"/>
    </ligandPart>
</feature>
<comment type="similarity">
    <text evidence="16">Belongs to the cytochrome b family.</text>
</comment>
<feature type="transmembrane region" description="Helical" evidence="17">
    <location>
        <begin position="90"/>
        <end position="111"/>
    </location>
</feature>
<dbReference type="PROSITE" id="PS51002">
    <property type="entry name" value="CYTB_NTER"/>
    <property type="match status" value="1"/>
</dbReference>
<keyword evidence="7 16" id="KW-0679">Respiratory chain</keyword>
<dbReference type="InterPro" id="IPR005797">
    <property type="entry name" value="Cyt_b/b6_N"/>
</dbReference>
<dbReference type="Pfam" id="PF00033">
    <property type="entry name" value="Cytochrome_B"/>
    <property type="match status" value="1"/>
</dbReference>
<dbReference type="GO" id="GO:0045275">
    <property type="term" value="C:respiratory chain complex III"/>
    <property type="evidence" value="ECO:0007669"/>
    <property type="project" value="InterPro"/>
</dbReference>
<evidence type="ECO:0000256" key="9">
    <source>
        <dbReference type="ARBA" id="ARBA00022723"/>
    </source>
</evidence>
<comment type="subunit">
    <text evidence="3 16">The main subunits of complex b-c1 are: cytochrome b, cytochrome c1 and the Rieske protein.</text>
</comment>
<dbReference type="CDD" id="cd00290">
    <property type="entry name" value="cytochrome_b_C"/>
    <property type="match status" value="1"/>
</dbReference>
<gene>
    <name evidence="20" type="ORF">SAMN05421512_101415</name>
</gene>
<dbReference type="PANTHER" id="PTHR19271:SF16">
    <property type="entry name" value="CYTOCHROME B"/>
    <property type="match status" value="1"/>
</dbReference>
<keyword evidence="21" id="KW-1185">Reference proteome</keyword>
<keyword evidence="13 17" id="KW-0472">Membrane</keyword>
<keyword evidence="6 15" id="KW-0349">Heme</keyword>
<dbReference type="InterPro" id="IPR048260">
    <property type="entry name" value="Cytochrome_b_C_euk/bac"/>
</dbReference>
<feature type="transmembrane region" description="Helical" evidence="17">
    <location>
        <begin position="196"/>
        <end position="215"/>
    </location>
</feature>
<feature type="transmembrane region" description="Helical" evidence="17">
    <location>
        <begin position="42"/>
        <end position="69"/>
    </location>
</feature>
<dbReference type="SUPFAM" id="SSF81342">
    <property type="entry name" value="Transmembrane di-heme cytochromes"/>
    <property type="match status" value="1"/>
</dbReference>
<feature type="domain" description="Cytochrome b/b6 C-terminal region profile" evidence="19">
    <location>
        <begin position="227"/>
        <end position="397"/>
    </location>
</feature>
<feature type="transmembrane region" description="Helical" evidence="17">
    <location>
        <begin position="305"/>
        <end position="324"/>
    </location>
</feature>
<evidence type="ECO:0000256" key="8">
    <source>
        <dbReference type="ARBA" id="ARBA00022692"/>
    </source>
</evidence>
<feature type="transmembrane region" description="Helical" evidence="17">
    <location>
        <begin position="126"/>
        <end position="148"/>
    </location>
</feature>
<sequence>MAGHSNYVPQSAAAKWLESRLPVIGLVRGSFVDFPTPKNLNYWWTFGGILFFVLIAQIVTGIVLVMHYTPNTAMAFASVEHIMRDVNFGWLLRYLHANGASMFFIAVFIHMFRGMYYGSYKAPREISWILGVVIFLIMMATAFMGYVLPWGQMSFWGATVITNLFSALPLVGEPIVNWLWGGFAVDNPTLNRFFSLHYLLPFMIFGVVLLHVWAFHTTGNNNPTGINPKTKQDTIPFHPYYTIKDLFAIVVFMILFAYFVFYIPNFLGHADNYIEANPLVTPAHIVPEWYFLPFYAILRAVPDKLGGVILMFGSIAVMFVLPWLDTSKVRSGTYRPLFKQFFWIFAAVCVGLGYLGAMPAEGGYVIAARILTAYYFAHFLIILPLLGFLEKPKELPASISEAVLSGGGKPAGAVAAPDTK</sequence>
<dbReference type="PIRSF" id="PIRSF038885">
    <property type="entry name" value="COB"/>
    <property type="match status" value="1"/>
</dbReference>
<evidence type="ECO:0000259" key="18">
    <source>
        <dbReference type="PROSITE" id="PS51002"/>
    </source>
</evidence>
<keyword evidence="10 16" id="KW-0249">Electron transport</keyword>
<evidence type="ECO:0000256" key="10">
    <source>
        <dbReference type="ARBA" id="ARBA00022982"/>
    </source>
</evidence>
<evidence type="ECO:0000259" key="19">
    <source>
        <dbReference type="PROSITE" id="PS51003"/>
    </source>
</evidence>
<keyword evidence="11 17" id="KW-1133">Transmembrane helix</keyword>
<organism evidence="20 21">
    <name type="scientific">Stappia indica</name>
    <dbReference type="NCBI Taxonomy" id="538381"/>
    <lineage>
        <taxon>Bacteria</taxon>
        <taxon>Pseudomonadati</taxon>
        <taxon>Pseudomonadota</taxon>
        <taxon>Alphaproteobacteria</taxon>
        <taxon>Hyphomicrobiales</taxon>
        <taxon>Stappiaceae</taxon>
        <taxon>Stappia</taxon>
    </lineage>
</organism>
<dbReference type="FunFam" id="1.20.810.10:FF:000004">
    <property type="entry name" value="Cytochrome b"/>
    <property type="match status" value="1"/>
</dbReference>
<name>A0A285RCY1_9HYPH</name>
<dbReference type="SUPFAM" id="SSF81648">
    <property type="entry name" value="a domain/subunit of cytochrome bc1 complex (Ubiquinol-cytochrome c reductase)"/>
    <property type="match status" value="1"/>
</dbReference>
<dbReference type="GO" id="GO:0022904">
    <property type="term" value="P:respiratory electron transport chain"/>
    <property type="evidence" value="ECO:0007669"/>
    <property type="project" value="InterPro"/>
</dbReference>
<comment type="cofactor">
    <cofactor evidence="16">
        <name>heme b</name>
        <dbReference type="ChEBI" id="CHEBI:60344"/>
    </cofactor>
    <text evidence="16">Binds 2 heme groups non-covalently.</text>
</comment>
<evidence type="ECO:0000256" key="5">
    <source>
        <dbReference type="ARBA" id="ARBA00022448"/>
    </source>
</evidence>
<evidence type="ECO:0000256" key="14">
    <source>
        <dbReference type="PIRSR" id="PIRSR038885-1"/>
    </source>
</evidence>
<feature type="transmembrane region" description="Helical" evidence="17">
    <location>
        <begin position="155"/>
        <end position="176"/>
    </location>
</feature>
<keyword evidence="12 15" id="KW-0408">Iron</keyword>
<dbReference type="GO" id="GO:0008121">
    <property type="term" value="F:quinol-cytochrome-c reductase activity"/>
    <property type="evidence" value="ECO:0007669"/>
    <property type="project" value="InterPro"/>
</dbReference>
<reference evidence="20 21" key="1">
    <citation type="submission" date="2017-08" db="EMBL/GenBank/DDBJ databases">
        <authorList>
            <person name="de Groot N.N."/>
        </authorList>
    </citation>
    <scope>NUCLEOTIDE SEQUENCE [LARGE SCALE GENOMIC DNA]</scope>
    <source>
        <strain evidence="20 21">USBA 352</strain>
    </source>
</reference>
<keyword evidence="9 15" id="KW-0479">Metal-binding</keyword>
<comment type="function">
    <text evidence="1 16">Component of the ubiquinol-cytochrome c reductase complex (complex III or cytochrome b-c1 complex), which is a respiratory chain that generates an electrochemical potential coupled to ATP synthesis.</text>
</comment>
<dbReference type="Proteomes" id="UP000219331">
    <property type="component" value="Unassembled WGS sequence"/>
</dbReference>
<evidence type="ECO:0000256" key="17">
    <source>
        <dbReference type="SAM" id="Phobius"/>
    </source>
</evidence>
<dbReference type="CDD" id="cd00284">
    <property type="entry name" value="Cytochrome_b_N"/>
    <property type="match status" value="1"/>
</dbReference>
<feature type="binding site" description="axial binding residue" evidence="15">
    <location>
        <position position="197"/>
    </location>
    <ligand>
        <name>heme b</name>
        <dbReference type="ChEBI" id="CHEBI:60344"/>
        <label>b562</label>
    </ligand>
    <ligandPart>
        <name>Fe</name>
        <dbReference type="ChEBI" id="CHEBI:18248"/>
    </ligandPart>
</feature>
<dbReference type="RefSeq" id="WP_067217784.1">
    <property type="nucleotide sequence ID" value="NZ_JAJGNR010000001.1"/>
</dbReference>
<dbReference type="InterPro" id="IPR048259">
    <property type="entry name" value="Cytochrome_b_N_euk/bac"/>
</dbReference>
<dbReference type="Gene3D" id="1.20.810.10">
    <property type="entry name" value="Cytochrome Bc1 Complex, Chain C"/>
    <property type="match status" value="1"/>
</dbReference>
<dbReference type="PROSITE" id="PS51003">
    <property type="entry name" value="CYTB_CTER"/>
    <property type="match status" value="1"/>
</dbReference>
<dbReference type="AlphaFoldDB" id="A0A285RCY1"/>
<evidence type="ECO:0000256" key="4">
    <source>
        <dbReference type="ARBA" id="ARBA00013531"/>
    </source>
</evidence>
<accession>A0A285RCY1</accession>
<evidence type="ECO:0000256" key="13">
    <source>
        <dbReference type="ARBA" id="ARBA00023136"/>
    </source>
</evidence>
<dbReference type="InterPro" id="IPR027387">
    <property type="entry name" value="Cytb/b6-like_sf"/>
</dbReference>
<evidence type="ECO:0000256" key="3">
    <source>
        <dbReference type="ARBA" id="ARBA00011649"/>
    </source>
</evidence>
<evidence type="ECO:0000313" key="20">
    <source>
        <dbReference type="EMBL" id="SOB90262.1"/>
    </source>
</evidence>
<feature type="binding site" description="axial binding residue" evidence="15">
    <location>
        <position position="110"/>
    </location>
    <ligand>
        <name>heme b</name>
        <dbReference type="ChEBI" id="CHEBI:60344"/>
        <label>b566</label>
    </ligand>
    <ligandPart>
        <name>Fe</name>
        <dbReference type="ChEBI" id="CHEBI:18248"/>
    </ligandPart>
</feature>
<feature type="transmembrane region" description="Helical" evidence="17">
    <location>
        <begin position="246"/>
        <end position="263"/>
    </location>
</feature>
<feature type="transmembrane region" description="Helical" evidence="17">
    <location>
        <begin position="363"/>
        <end position="389"/>
    </location>
</feature>
<evidence type="ECO:0000256" key="12">
    <source>
        <dbReference type="ARBA" id="ARBA00023004"/>
    </source>
</evidence>
<dbReference type="PANTHER" id="PTHR19271">
    <property type="entry name" value="CYTOCHROME B"/>
    <property type="match status" value="1"/>
</dbReference>
<dbReference type="InterPro" id="IPR005798">
    <property type="entry name" value="Cyt_b/b6_C"/>
</dbReference>
<evidence type="ECO:0000256" key="2">
    <source>
        <dbReference type="ARBA" id="ARBA00004141"/>
    </source>
</evidence>